<evidence type="ECO:0000313" key="2">
    <source>
        <dbReference type="Proteomes" id="UP001631969"/>
    </source>
</evidence>
<accession>A0ACC7NU08</accession>
<keyword evidence="2" id="KW-1185">Reference proteome</keyword>
<comment type="caution">
    <text evidence="1">The sequence shown here is derived from an EMBL/GenBank/DDBJ whole genome shotgun (WGS) entry which is preliminary data.</text>
</comment>
<reference evidence="1" key="1">
    <citation type="submission" date="2024-12" db="EMBL/GenBank/DDBJ databases">
        <authorList>
            <person name="Wu N."/>
        </authorList>
    </citation>
    <scope>NUCLEOTIDE SEQUENCE</scope>
    <source>
        <strain evidence="1">P15</strain>
    </source>
</reference>
<dbReference type="EC" id="2.7.7.65" evidence="1"/>
<organism evidence="1 2">
    <name type="scientific">Paenibacillus mesotrionivorans</name>
    <dbReference type="NCBI Taxonomy" id="3160968"/>
    <lineage>
        <taxon>Bacteria</taxon>
        <taxon>Bacillati</taxon>
        <taxon>Bacillota</taxon>
        <taxon>Bacilli</taxon>
        <taxon>Bacillales</taxon>
        <taxon>Paenibacillaceae</taxon>
        <taxon>Paenibacillus</taxon>
    </lineage>
</organism>
<keyword evidence="1" id="KW-0808">Transferase</keyword>
<name>A0ACC7NU08_9BACL</name>
<gene>
    <name evidence="1" type="ORF">ACI1P1_07815</name>
</gene>
<dbReference type="Proteomes" id="UP001631969">
    <property type="component" value="Unassembled WGS sequence"/>
</dbReference>
<evidence type="ECO:0000313" key="1">
    <source>
        <dbReference type="EMBL" id="MFM9328188.1"/>
    </source>
</evidence>
<sequence>MIQPFISNASILLLCVFGHYLLILRAQREGQVRQGPAGDSVCSVTTGILFGTAGVLLVVSSVLLEGGVRLDLRNIGILLAALLGGPKAALIATGFIAAARLTQGGFYLASVVGLLSALATMLASILLVRRLPVYRLTTWLSGYIISYLIIFATYAIVLPSDGLLLRSMTYYVVVSLPVIGLCYLLHSQLARVNELYAEAQYNGEKYRQLFYSAHDLVYLFTVEDGQPQRILDANTAAAQALGYERDELLALSPKDMYDPAFLALERDTENSCLLKGEQRMFEWSLVRKDGSFILVEISGRMLRLSGQLVCLAVARDISLRKESEKALLEANQKLERLSVSDGLTGIYNRRGMDLYYRMFWDRTLDTGAPLAVLLMDIDYFKAYNDTYGHLAGDHCLKRIAMTLEAQAAAAGGIACRYGGEEFAVVLPEADSLKALDIAGSIRDAINGLALLHAGSAVSSCVTLSIGIAIHSPHEAGSIREELLQRADQALYMAKHGGRNRATLWESSQGDAEAEDLIG</sequence>
<keyword evidence="1" id="KW-0548">Nucleotidyltransferase</keyword>
<protein>
    <submittedName>
        <fullName evidence="1">Diguanylate cyclase</fullName>
        <ecNumber evidence="1">2.7.7.65</ecNumber>
    </submittedName>
</protein>
<dbReference type="EMBL" id="JBJURJ010000004">
    <property type="protein sequence ID" value="MFM9328188.1"/>
    <property type="molecule type" value="Genomic_DNA"/>
</dbReference>
<proteinExistence type="predicted"/>